<reference evidence="2" key="1">
    <citation type="submission" date="2016-10" db="EMBL/GenBank/DDBJ databases">
        <authorList>
            <person name="Varghese N."/>
            <person name="Submissions S."/>
        </authorList>
    </citation>
    <scope>NUCLEOTIDE SEQUENCE [LARGE SCALE GENOMIC DNA]</scope>
    <source>
        <strain evidence="2">DSM 8987</strain>
    </source>
</reference>
<organism evidence="1 2">
    <name type="scientific">Desulfuromonas thiophila</name>
    <dbReference type="NCBI Taxonomy" id="57664"/>
    <lineage>
        <taxon>Bacteria</taxon>
        <taxon>Pseudomonadati</taxon>
        <taxon>Thermodesulfobacteriota</taxon>
        <taxon>Desulfuromonadia</taxon>
        <taxon>Desulfuromonadales</taxon>
        <taxon>Desulfuromonadaceae</taxon>
        <taxon>Desulfuromonas</taxon>
    </lineage>
</organism>
<dbReference type="RefSeq" id="WP_171906268.1">
    <property type="nucleotide sequence ID" value="NZ_CALFZY010000006.1"/>
</dbReference>
<accession>A0A1G6XE76</accession>
<gene>
    <name evidence="1" type="ORF">SAMN05661003_101215</name>
</gene>
<dbReference type="Proteomes" id="UP000243205">
    <property type="component" value="Unassembled WGS sequence"/>
</dbReference>
<sequence>MPLFEVHYQQADTIGEELVEATSPEEAWRLFVAQQRQQPPEKEPKQVLCVLRH</sequence>
<evidence type="ECO:0000313" key="1">
    <source>
        <dbReference type="EMBL" id="SDD75667.1"/>
    </source>
</evidence>
<evidence type="ECO:0000313" key="2">
    <source>
        <dbReference type="Proteomes" id="UP000243205"/>
    </source>
</evidence>
<dbReference type="STRING" id="57664.SAMN05661003_101215"/>
<keyword evidence="2" id="KW-1185">Reference proteome</keyword>
<dbReference type="EMBL" id="FNAQ01000001">
    <property type="protein sequence ID" value="SDD75667.1"/>
    <property type="molecule type" value="Genomic_DNA"/>
</dbReference>
<name>A0A1G6XE76_9BACT</name>
<proteinExistence type="predicted"/>
<protein>
    <submittedName>
        <fullName evidence="1">Uncharacterized protein</fullName>
    </submittedName>
</protein>
<dbReference type="AlphaFoldDB" id="A0A1G6XE76"/>